<keyword evidence="2" id="KW-1185">Reference proteome</keyword>
<evidence type="ECO:0000313" key="2">
    <source>
        <dbReference type="Proteomes" id="UP000660708"/>
    </source>
</evidence>
<dbReference type="EMBL" id="AQHF01000024">
    <property type="protein sequence ID" value="MBE0346742.1"/>
    <property type="molecule type" value="Genomic_DNA"/>
</dbReference>
<dbReference type="Proteomes" id="UP000660708">
    <property type="component" value="Unassembled WGS sequence"/>
</dbReference>
<gene>
    <name evidence="1" type="ORF">PPEP_a2852</name>
</gene>
<name>A0A8I0T4W2_9GAMM</name>
<reference evidence="1 2" key="1">
    <citation type="submission" date="2015-06" db="EMBL/GenBank/DDBJ databases">
        <title>Genome sequence of Pseudoalteromonas peptidolytica.</title>
        <authorList>
            <person name="Xie B.-B."/>
            <person name="Rong J.-C."/>
            <person name="Qin Q.-L."/>
            <person name="Zhang Y.-Z."/>
        </authorList>
    </citation>
    <scope>NUCLEOTIDE SEQUENCE [LARGE SCALE GENOMIC DNA]</scope>
    <source>
        <strain evidence="1 2">F12-50-A1</strain>
    </source>
</reference>
<evidence type="ECO:0000313" key="1">
    <source>
        <dbReference type="EMBL" id="MBE0346742.1"/>
    </source>
</evidence>
<dbReference type="AlphaFoldDB" id="A0A8I0T4W2"/>
<protein>
    <submittedName>
        <fullName evidence="1">Uncharacterized protein</fullName>
    </submittedName>
</protein>
<proteinExistence type="predicted"/>
<comment type="caution">
    <text evidence="1">The sequence shown here is derived from an EMBL/GenBank/DDBJ whole genome shotgun (WGS) entry which is preliminary data.</text>
</comment>
<organism evidence="1 2">
    <name type="scientific">Pseudoalteromonas peptidolytica F12-50-A1</name>
    <dbReference type="NCBI Taxonomy" id="1315280"/>
    <lineage>
        <taxon>Bacteria</taxon>
        <taxon>Pseudomonadati</taxon>
        <taxon>Pseudomonadota</taxon>
        <taxon>Gammaproteobacteria</taxon>
        <taxon>Alteromonadales</taxon>
        <taxon>Pseudoalteromonadaceae</taxon>
        <taxon>Pseudoalteromonas</taxon>
    </lineage>
</organism>
<accession>A0A8I0T4W2</accession>
<sequence length="62" mass="6817">MIAIKAANIKGTTISEASLTPANTMKRDAKTISVLLIPVSEDTTHSFCFFPILKQTTYNENE</sequence>